<feature type="transmembrane region" description="Helical" evidence="2">
    <location>
        <begin position="62"/>
        <end position="80"/>
    </location>
</feature>
<keyword evidence="2" id="KW-1133">Transmembrane helix</keyword>
<feature type="transmembrane region" description="Helical" evidence="2">
    <location>
        <begin position="100"/>
        <end position="120"/>
    </location>
</feature>
<feature type="region of interest" description="Disordered" evidence="1">
    <location>
        <begin position="711"/>
        <end position="730"/>
    </location>
</feature>
<dbReference type="EMBL" id="CAUJNA010003272">
    <property type="protein sequence ID" value="CAJ1397637.1"/>
    <property type="molecule type" value="Genomic_DNA"/>
</dbReference>
<dbReference type="AlphaFoldDB" id="A0AA36J115"/>
<accession>A0AA36J115</accession>
<organism evidence="3 4">
    <name type="scientific">Effrenium voratum</name>
    <dbReference type="NCBI Taxonomy" id="2562239"/>
    <lineage>
        <taxon>Eukaryota</taxon>
        <taxon>Sar</taxon>
        <taxon>Alveolata</taxon>
        <taxon>Dinophyceae</taxon>
        <taxon>Suessiales</taxon>
        <taxon>Symbiodiniaceae</taxon>
        <taxon>Effrenium</taxon>
    </lineage>
</organism>
<proteinExistence type="predicted"/>
<keyword evidence="4" id="KW-1185">Reference proteome</keyword>
<evidence type="ECO:0000313" key="3">
    <source>
        <dbReference type="EMBL" id="CAJ1397637.1"/>
    </source>
</evidence>
<sequence>MVVEAMGALAADSLAHIVGEGPLINAEKEFDRFMKSYEFAIEAQKLKREDIKSLMELVVDRMDMYHLIGALLLEFCVGFYGEFKMLEEDYVNEPKLIMEIFLLSNIAAVGYLLFAIWLSLHASVAAHAIGVEFLLDCNRLTVPTPENLREMRQATSLFRSTYRLFKTVQRRFGPGSDAASSSGLGASVDGQPEPKELTLEALASGQPLAMPRLRDDLQKLEHRGNFAQHHRAWLRFDAYSRVSMALGINQMLQSMSYFIAGPVQKHRPSFALITVIGVQAIAFFLLKLDWRSMDTDSDDEEVRASPVGAASMARAAAFRDVSSLPCVDFFAISVTNLLPPVWMVLILWLAHFMDSTNSGNLDHQGRLTARVLATPIFFLHAWWLYLVRTYIAPHAHDLLPVRLRTVGYLEVFMRDAKLVEQMEEEEEPRERPRRRRGARTPGSRVKTSEAALKTVQCCDSVDDIMATVDWEEEYLGAVETSSRRRRDMSPDMEAAKGHATEESTFLPKPKQKIRGHDHVAWLVVGRFTTTMIWLWIAGGFVHISNCLLDLGGQKKDLNGNIHKSLVLRKLSASWPEPANFFEVTNLHCNSSGVVIGSPFAVHAARRLESLESLETETLGPLAKIGDFEAKAAWCGGGGCRALAAGPEGRWQLRSLEAAGSAEDVPLPASWRLVAGAPAQAGELLAAWDGERVVISSLSPAGVLAQRFAVHPSCEDDEEEETSRKPGPGEVRGLYVDTSSGCQTLAVLRDLGDSQRLESWDLAKGQHLGCWRLGAGYGALCQHGARLLLARRGPSGPSLESAQLSFTHCAAAPAAQDENSPSVV</sequence>
<gene>
    <name evidence="3" type="ORF">EVOR1521_LOCUS21609</name>
</gene>
<name>A0AA36J115_9DINO</name>
<feature type="transmembrane region" description="Helical" evidence="2">
    <location>
        <begin position="270"/>
        <end position="288"/>
    </location>
</feature>
<dbReference type="Proteomes" id="UP001178507">
    <property type="component" value="Unassembled WGS sequence"/>
</dbReference>
<feature type="transmembrane region" description="Helical" evidence="2">
    <location>
        <begin position="329"/>
        <end position="350"/>
    </location>
</feature>
<comment type="caution">
    <text evidence="3">The sequence shown here is derived from an EMBL/GenBank/DDBJ whole genome shotgun (WGS) entry which is preliminary data.</text>
</comment>
<feature type="transmembrane region" description="Helical" evidence="2">
    <location>
        <begin position="371"/>
        <end position="391"/>
    </location>
</feature>
<feature type="region of interest" description="Disordered" evidence="1">
    <location>
        <begin position="421"/>
        <end position="446"/>
    </location>
</feature>
<keyword evidence="2" id="KW-0812">Transmembrane</keyword>
<keyword evidence="2" id="KW-0472">Membrane</keyword>
<evidence type="ECO:0000313" key="4">
    <source>
        <dbReference type="Proteomes" id="UP001178507"/>
    </source>
</evidence>
<reference evidence="3" key="1">
    <citation type="submission" date="2023-08" db="EMBL/GenBank/DDBJ databases">
        <authorList>
            <person name="Chen Y."/>
            <person name="Shah S."/>
            <person name="Dougan E. K."/>
            <person name="Thang M."/>
            <person name="Chan C."/>
        </authorList>
    </citation>
    <scope>NUCLEOTIDE SEQUENCE</scope>
</reference>
<evidence type="ECO:0000256" key="1">
    <source>
        <dbReference type="SAM" id="MobiDB-lite"/>
    </source>
</evidence>
<evidence type="ECO:0000256" key="2">
    <source>
        <dbReference type="SAM" id="Phobius"/>
    </source>
</evidence>
<protein>
    <submittedName>
        <fullName evidence="3">Uncharacterized protein</fullName>
    </submittedName>
</protein>